<evidence type="ECO:0000313" key="3">
    <source>
        <dbReference type="Proteomes" id="UP000186777"/>
    </source>
</evidence>
<evidence type="ECO:0008006" key="4">
    <source>
        <dbReference type="Google" id="ProtNLM"/>
    </source>
</evidence>
<comment type="caution">
    <text evidence="2">The sequence shown here is derived from an EMBL/GenBank/DDBJ whole genome shotgun (WGS) entry which is preliminary data.</text>
</comment>
<dbReference type="GO" id="GO:0009279">
    <property type="term" value="C:cell outer membrane"/>
    <property type="evidence" value="ECO:0007669"/>
    <property type="project" value="TreeGrafter"/>
</dbReference>
<dbReference type="PANTHER" id="PTHR30189">
    <property type="entry name" value="LPS-ASSEMBLY PROTEIN"/>
    <property type="match status" value="1"/>
</dbReference>
<protein>
    <recommendedName>
        <fullName evidence="4">Organic solvent tolerance-like N-terminal domain-containing protein</fullName>
    </recommendedName>
</protein>
<organism evidence="2 3">
    <name type="scientific">Phascolarctobacterium succinatutens</name>
    <dbReference type="NCBI Taxonomy" id="626940"/>
    <lineage>
        <taxon>Bacteria</taxon>
        <taxon>Bacillati</taxon>
        <taxon>Bacillota</taxon>
        <taxon>Negativicutes</taxon>
        <taxon>Acidaminococcales</taxon>
        <taxon>Acidaminococcaceae</taxon>
        <taxon>Phascolarctobacterium</taxon>
    </lineage>
</organism>
<gene>
    <name evidence="2" type="ORF">BHW43_08520</name>
</gene>
<feature type="chain" id="PRO_5010334167" description="Organic solvent tolerance-like N-terminal domain-containing protein" evidence="1">
    <location>
        <begin position="21"/>
        <end position="492"/>
    </location>
</feature>
<dbReference type="InterPro" id="IPR050218">
    <property type="entry name" value="LptD"/>
</dbReference>
<evidence type="ECO:0000313" key="2">
    <source>
        <dbReference type="EMBL" id="OLA36819.1"/>
    </source>
</evidence>
<dbReference type="EMBL" id="MNTG01000039">
    <property type="protein sequence ID" value="OLA36819.1"/>
    <property type="molecule type" value="Genomic_DNA"/>
</dbReference>
<dbReference type="AlphaFoldDB" id="A0A1Q6R375"/>
<reference evidence="2 3" key="1">
    <citation type="journal article" date="2016" name="Nat. Biotechnol.">
        <title>Measurement of bacterial replication rates in microbial communities.</title>
        <authorList>
            <person name="Brown C.T."/>
            <person name="Olm M.R."/>
            <person name="Thomas B.C."/>
            <person name="Banfield J.F."/>
        </authorList>
    </citation>
    <scope>NUCLEOTIDE SEQUENCE [LARGE SCALE GENOMIC DNA]</scope>
    <source>
        <strain evidence="2">46_33</strain>
    </source>
</reference>
<name>A0A1Q6R375_9FIRM</name>
<accession>A0A1Q6R375</accession>
<sequence>MHKTFIATALALGMCLPVYAEQFSNSNSDSMLSPISVEEPNAAVPHREKLDTEKQQGLPIRLTGEHAEYDTVSGDFHAEGNIKVSQNGQDIYTTQVKGNMKTGDIWLLEGGKLVEGASETQAAWGHYNFNNKTGEMKKLTGKNGKDFFAAHHAEIYPDKMILDEGGSTSRCPAVKHPKCLEIKAKTFEIYPHDKMVARDVKVFVRGKHIYSRDYWENSLTDRSKERILPHIGFKDSDKGTYVNLSYERPLGDKDTIYADLNYYSKVGYKPVYGLEHNERNFKVTYENGWYEDDDEWVEKQNNIRFDYKNHHIAPGLPLSYSAYFERGLWKNDDSGRKSWHTEYGAFLNHDRIYLFNSKNTSLDLTIGKKWTRESAEDTLQSTNVYYATLGQKISPKWNTWVGYYREDFTTDVFTYDQPDMAKELRNGLQYIMDDKNSFTIVNRYDLDQKENYETRYSWTHKFCCWQLSLIYKHRDTNDKDSAFEAKFDFVNW</sequence>
<keyword evidence="1" id="KW-0732">Signal</keyword>
<dbReference type="RefSeq" id="WP_303680221.1">
    <property type="nucleotide sequence ID" value="NZ_DBEZXK010000098.1"/>
</dbReference>
<dbReference type="PANTHER" id="PTHR30189:SF1">
    <property type="entry name" value="LPS-ASSEMBLY PROTEIN LPTD"/>
    <property type="match status" value="1"/>
</dbReference>
<feature type="signal peptide" evidence="1">
    <location>
        <begin position="1"/>
        <end position="20"/>
    </location>
</feature>
<dbReference type="GO" id="GO:1990351">
    <property type="term" value="C:transporter complex"/>
    <property type="evidence" value="ECO:0007669"/>
    <property type="project" value="TreeGrafter"/>
</dbReference>
<dbReference type="Proteomes" id="UP000186777">
    <property type="component" value="Unassembled WGS sequence"/>
</dbReference>
<evidence type="ECO:0000256" key="1">
    <source>
        <dbReference type="SAM" id="SignalP"/>
    </source>
</evidence>
<dbReference type="STRING" id="626940.BHW43_08520"/>
<proteinExistence type="predicted"/>